<gene>
    <name evidence="2" type="ORF">E3N88_12371</name>
</gene>
<sequence length="219" mass="25354">MGKKRYDLNDTDKPPNHVQIDRHRHHHHHHHRHHNHLKPKKIRPEAKLLRTLNSHFKKLAKCHSRKVISCSSPHANDSSEDNKRHHDHVSCRLKLDYKDDFEEWFMSADLDHDDRDGDYMGAFGFGQELCLETMSFLGLENNEDLFGGDGVFDPDLGSSHSMVVVFDEDGSGSRSWSYIPDPVMNLGNGDEGKYLYDMLELSSQEDMISEFLRVNLFVS</sequence>
<name>A0A5N6P5N3_9ASTR</name>
<protein>
    <submittedName>
        <fullName evidence="2">Uncharacterized protein</fullName>
    </submittedName>
</protein>
<dbReference type="OrthoDB" id="1730403at2759"/>
<keyword evidence="3" id="KW-1185">Reference proteome</keyword>
<dbReference type="Proteomes" id="UP000326396">
    <property type="component" value="Linkage Group LG14"/>
</dbReference>
<feature type="region of interest" description="Disordered" evidence="1">
    <location>
        <begin position="1"/>
        <end position="41"/>
    </location>
</feature>
<accession>A0A5N6P5N3</accession>
<evidence type="ECO:0000313" key="3">
    <source>
        <dbReference type="Proteomes" id="UP000326396"/>
    </source>
</evidence>
<dbReference type="AlphaFoldDB" id="A0A5N6P5N3"/>
<feature type="compositionally biased region" description="Basic and acidic residues" evidence="1">
    <location>
        <begin position="1"/>
        <end position="21"/>
    </location>
</feature>
<dbReference type="EMBL" id="SZYD01000006">
    <property type="protein sequence ID" value="KAD5960899.1"/>
    <property type="molecule type" value="Genomic_DNA"/>
</dbReference>
<evidence type="ECO:0000313" key="2">
    <source>
        <dbReference type="EMBL" id="KAD5960899.1"/>
    </source>
</evidence>
<organism evidence="2 3">
    <name type="scientific">Mikania micrantha</name>
    <name type="common">bitter vine</name>
    <dbReference type="NCBI Taxonomy" id="192012"/>
    <lineage>
        <taxon>Eukaryota</taxon>
        <taxon>Viridiplantae</taxon>
        <taxon>Streptophyta</taxon>
        <taxon>Embryophyta</taxon>
        <taxon>Tracheophyta</taxon>
        <taxon>Spermatophyta</taxon>
        <taxon>Magnoliopsida</taxon>
        <taxon>eudicotyledons</taxon>
        <taxon>Gunneridae</taxon>
        <taxon>Pentapetalae</taxon>
        <taxon>asterids</taxon>
        <taxon>campanulids</taxon>
        <taxon>Asterales</taxon>
        <taxon>Asteraceae</taxon>
        <taxon>Asteroideae</taxon>
        <taxon>Heliantheae alliance</taxon>
        <taxon>Eupatorieae</taxon>
        <taxon>Mikania</taxon>
    </lineage>
</organism>
<comment type="caution">
    <text evidence="2">The sequence shown here is derived from an EMBL/GenBank/DDBJ whole genome shotgun (WGS) entry which is preliminary data.</text>
</comment>
<proteinExistence type="predicted"/>
<reference evidence="2 3" key="1">
    <citation type="submission" date="2019-05" db="EMBL/GenBank/DDBJ databases">
        <title>Mikania micrantha, genome provides insights into the molecular mechanism of rapid growth.</title>
        <authorList>
            <person name="Liu B."/>
        </authorList>
    </citation>
    <scope>NUCLEOTIDE SEQUENCE [LARGE SCALE GENOMIC DNA]</scope>
    <source>
        <strain evidence="2">NLD-2019</strain>
        <tissue evidence="2">Leaf</tissue>
    </source>
</reference>
<evidence type="ECO:0000256" key="1">
    <source>
        <dbReference type="SAM" id="MobiDB-lite"/>
    </source>
</evidence>
<feature type="compositionally biased region" description="Basic residues" evidence="1">
    <location>
        <begin position="22"/>
        <end position="41"/>
    </location>
</feature>